<proteinExistence type="predicted"/>
<dbReference type="EMBL" id="LAZR01007966">
    <property type="protein sequence ID" value="KKM81776.1"/>
    <property type="molecule type" value="Genomic_DNA"/>
</dbReference>
<evidence type="ECO:0000313" key="1">
    <source>
        <dbReference type="EMBL" id="KKM81776.1"/>
    </source>
</evidence>
<sequence>MKYTVRKKSDNLQTFSYYGYIDGEYAGFVSGLAKGSHVFDIQKSYLVDKFRGTKTVRAFREIINAVQADYDVIRSRIDNKDNAEIKIVLSAGFHIIGTVSYKDEIAVELLKIKEDVDG</sequence>
<dbReference type="AlphaFoldDB" id="A0A0F9L3Y0"/>
<reference evidence="1" key="1">
    <citation type="journal article" date="2015" name="Nature">
        <title>Complex archaea that bridge the gap between prokaryotes and eukaryotes.</title>
        <authorList>
            <person name="Spang A."/>
            <person name="Saw J.H."/>
            <person name="Jorgensen S.L."/>
            <person name="Zaremba-Niedzwiedzka K."/>
            <person name="Martijn J."/>
            <person name="Lind A.E."/>
            <person name="van Eijk R."/>
            <person name="Schleper C."/>
            <person name="Guy L."/>
            <person name="Ettema T.J."/>
        </authorList>
    </citation>
    <scope>NUCLEOTIDE SEQUENCE</scope>
</reference>
<protein>
    <recommendedName>
        <fullName evidence="2">N-acetyltransferase domain-containing protein</fullName>
    </recommendedName>
</protein>
<name>A0A0F9L3Y0_9ZZZZ</name>
<accession>A0A0F9L3Y0</accession>
<comment type="caution">
    <text evidence="1">The sequence shown here is derived from an EMBL/GenBank/DDBJ whole genome shotgun (WGS) entry which is preliminary data.</text>
</comment>
<gene>
    <name evidence="1" type="ORF">LCGC14_1326390</name>
</gene>
<organism evidence="1">
    <name type="scientific">marine sediment metagenome</name>
    <dbReference type="NCBI Taxonomy" id="412755"/>
    <lineage>
        <taxon>unclassified sequences</taxon>
        <taxon>metagenomes</taxon>
        <taxon>ecological metagenomes</taxon>
    </lineage>
</organism>
<evidence type="ECO:0008006" key="2">
    <source>
        <dbReference type="Google" id="ProtNLM"/>
    </source>
</evidence>